<dbReference type="CDD" id="cd03143">
    <property type="entry name" value="A4_beta-galactosidase_middle_domain"/>
    <property type="match status" value="1"/>
</dbReference>
<sequence length="1017" mass="113311">MYKLFSLSSSLIRTIIIVIAIVFAGSFNASYAQTISSLKEGFQNPPASAKPGVYWYFMDGNMTKTSITADLESMQKAGIGNVVFLEVNVGVPRGLVDFLSNEWQDLFAHAVKEAERLDIEITLGIGPGWTGSGGPWVKPEQSMQQLVSSTVTVQGGSNNKIILPVPAPKKPFFGEGTLTPELKKEWNDFYEDEAVLAYPTPLQQHTLADADEKALYYRAPFSSQPNVKQYLSSTTDSSNLNGSAIDKNKIIDLTGKLHTDGTLDWVPPAGNWTIMRFGRRNNGAITRPAPIPGLGFECDKFDTVALNAHLDNYIGKLLKKTGNPKDKTSAGGLKRLHMDSWEMGAQNWTSKFREEFIKRRGYDPLPFYPVYAGNIVENVAISERFLWDLRQTAQELVLENHALQVKKYAHRNGMSLSIEPYDMNPTADLELGNIADVPMAEFWSKGYGFNTAFSCIEATSLAHVNGKSLVPAEAFTAQNNEGWKQYPGAMKNQGDWAFATGINRFVFHTFQNQFLPDSLRPGATMGPYGVQWNRNQTWWPMVSSYHQYLSRCQYLLQQGGSVADILYLIPEQAPYVFLPPTSAMKGNDTLPDRKGYNFDGCSPSQLYQASVQDGMIVFSGGGSYRLLVLPAVKTMTPALLQKIMSLVKDGATVVGAPPVQSPSLSGYPACDEKLSTLATLLWGDVKYPQQQTTRIYGKGKVIWGGELNRQINNLYPEYDLTAAILQSMNVEQDFRSDGPVRYTHRMSAGWDVYFVANTADKVINVNTFYRTVKGNPQLWDPLTGEVSNLTHATVEQGVTKVPLQLAAYQSYFIVFTKEHLPVATKSFTSGNKVVTTLSGLWQVSFDPKWGGPKQIQFDKLTDWTLRPEDGIKYYSGIAVYHKTFDLPLLVDNKEGRLLLNLGEVKNIARVKLNGKDLGVVWTAPWQVDITNAALAKGNQLEIEVANLWPNRLIGDERLPDDGIKNDQWPEWLTLGMPRRSKRFTFTTFRHYTATSPLLPSGLKGPVTVLSYTYRTVK</sequence>
<dbReference type="PANTHER" id="PTHR43817:SF1">
    <property type="entry name" value="HYDROLASE, FAMILY 43, PUTATIVE (AFU_ORTHOLOGUE AFUA_3G01660)-RELATED"/>
    <property type="match status" value="1"/>
</dbReference>
<dbReference type="RefSeq" id="WP_137260638.1">
    <property type="nucleotide sequence ID" value="NZ_SZQL01000002.1"/>
</dbReference>
<keyword evidence="1" id="KW-0732">Signal</keyword>
<dbReference type="NCBIfam" id="NF045579">
    <property type="entry name" value="rhamnoside_JR"/>
    <property type="match status" value="1"/>
</dbReference>
<dbReference type="EMBL" id="SZQL01000002">
    <property type="protein sequence ID" value="TKK71039.1"/>
    <property type="molecule type" value="Genomic_DNA"/>
</dbReference>
<name>A0A4U3L938_9BACT</name>
<evidence type="ECO:0000256" key="2">
    <source>
        <dbReference type="ARBA" id="ARBA00022801"/>
    </source>
</evidence>
<accession>A0A4U3L938</accession>
<proteinExistence type="predicted"/>
<dbReference type="Proteomes" id="UP000305848">
    <property type="component" value="Unassembled WGS sequence"/>
</dbReference>
<evidence type="ECO:0000313" key="3">
    <source>
        <dbReference type="EMBL" id="TKK71039.1"/>
    </source>
</evidence>
<reference evidence="3 4" key="1">
    <citation type="submission" date="2019-05" db="EMBL/GenBank/DDBJ databases">
        <title>Panacibacter sp. strain 17mud1-8 Genome sequencing and assembly.</title>
        <authorList>
            <person name="Chhetri G."/>
        </authorList>
    </citation>
    <scope>NUCLEOTIDE SEQUENCE [LARGE SCALE GENOMIC DNA]</scope>
    <source>
        <strain evidence="3 4">17mud1-8</strain>
    </source>
</reference>
<gene>
    <name evidence="3" type="ORF">FC093_05015</name>
</gene>
<keyword evidence="4" id="KW-1185">Reference proteome</keyword>
<dbReference type="AlphaFoldDB" id="A0A4U3L938"/>
<dbReference type="OrthoDB" id="9761519at2"/>
<dbReference type="InterPro" id="IPR008979">
    <property type="entry name" value="Galactose-bd-like_sf"/>
</dbReference>
<comment type="caution">
    <text evidence="3">The sequence shown here is derived from an EMBL/GenBank/DDBJ whole genome shotgun (WGS) entry which is preliminary data.</text>
</comment>
<dbReference type="Gene3D" id="2.60.120.260">
    <property type="entry name" value="Galactose-binding domain-like"/>
    <property type="match status" value="1"/>
</dbReference>
<dbReference type="GO" id="GO:0016787">
    <property type="term" value="F:hydrolase activity"/>
    <property type="evidence" value="ECO:0007669"/>
    <property type="project" value="UniProtKB-KW"/>
</dbReference>
<evidence type="ECO:0000313" key="4">
    <source>
        <dbReference type="Proteomes" id="UP000305848"/>
    </source>
</evidence>
<protein>
    <submittedName>
        <fullName evidence="3">Glycosyl hydrolase</fullName>
    </submittedName>
</protein>
<organism evidence="3 4">
    <name type="scientific">Ilyomonas limi</name>
    <dbReference type="NCBI Taxonomy" id="2575867"/>
    <lineage>
        <taxon>Bacteria</taxon>
        <taxon>Pseudomonadati</taxon>
        <taxon>Bacteroidota</taxon>
        <taxon>Chitinophagia</taxon>
        <taxon>Chitinophagales</taxon>
        <taxon>Chitinophagaceae</taxon>
        <taxon>Ilyomonas</taxon>
    </lineage>
</organism>
<dbReference type="PANTHER" id="PTHR43817">
    <property type="entry name" value="GLYCOSYL HYDROLASE"/>
    <property type="match status" value="1"/>
</dbReference>
<evidence type="ECO:0000256" key="1">
    <source>
        <dbReference type="ARBA" id="ARBA00022729"/>
    </source>
</evidence>
<dbReference type="Pfam" id="PF17132">
    <property type="entry name" value="Glyco_hydro_106"/>
    <property type="match status" value="1"/>
</dbReference>
<keyword evidence="2 3" id="KW-0378">Hydrolase</keyword>
<dbReference type="SUPFAM" id="SSF49785">
    <property type="entry name" value="Galactose-binding domain-like"/>
    <property type="match status" value="1"/>
</dbReference>